<accession>A0A9K3D0R6</accession>
<dbReference type="Gene3D" id="3.30.420.40">
    <property type="match status" value="2"/>
</dbReference>
<sequence>MRPSVVFDCGSSYSKFGFANGNRNPVPLYSVPTALCKHHTLATKGMDDMGYAIGTEAVTLSKRTEAPIINPIREGRIEDWDAMERFWAAAAYQYLRCDPSQHPFVITEPALNTPEAREQMAEILFETLNVPVLMIVNQPAMALYSAAHTTTTDAGSQSRPLTGCVVDLGHSAVNIIPVSDGHVLDASVRQYPLGGRDVEQFIHRQLRYRENIPSECQIQTARQVKHECCKVAKKGLRSVLTHFTAEPAKYTKALSGKHPRTGAPFNYSVGLEQWAAPEIFFTPSLVSPSLEQGLCEVLDGVIQSSPIHVRRSLYDNIVVCGGSSAFHNMAERLETGVKAIVDERLKGMGGSGVGVNVVKPKRREDAVWSGAAYLSQTLELVSGKGITREMYEDQGPSCARVPM</sequence>
<comment type="caution">
    <text evidence="2">The sequence shown here is derived from an EMBL/GenBank/DDBJ whole genome shotgun (WGS) entry which is preliminary data.</text>
</comment>
<dbReference type="OrthoDB" id="421448at2759"/>
<dbReference type="Gene3D" id="3.90.640.10">
    <property type="entry name" value="Actin, Chain A, domain 4"/>
    <property type="match status" value="1"/>
</dbReference>
<dbReference type="Proteomes" id="UP000265618">
    <property type="component" value="Unassembled WGS sequence"/>
</dbReference>
<dbReference type="SMART" id="SM00268">
    <property type="entry name" value="ACTIN"/>
    <property type="match status" value="1"/>
</dbReference>
<dbReference type="EMBL" id="BDIP01002239">
    <property type="protein sequence ID" value="GIQ85971.1"/>
    <property type="molecule type" value="Genomic_DNA"/>
</dbReference>
<evidence type="ECO:0000313" key="3">
    <source>
        <dbReference type="Proteomes" id="UP000265618"/>
    </source>
</evidence>
<gene>
    <name evidence="2" type="ORF">KIPB_007734</name>
</gene>
<dbReference type="AlphaFoldDB" id="A0A9K3D0R6"/>
<comment type="similarity">
    <text evidence="1">Belongs to the actin family.</text>
</comment>
<organism evidence="2 3">
    <name type="scientific">Kipferlia bialata</name>
    <dbReference type="NCBI Taxonomy" id="797122"/>
    <lineage>
        <taxon>Eukaryota</taxon>
        <taxon>Metamonada</taxon>
        <taxon>Carpediemonas-like organisms</taxon>
        <taxon>Kipferlia</taxon>
    </lineage>
</organism>
<dbReference type="PANTHER" id="PTHR11937">
    <property type="entry name" value="ACTIN"/>
    <property type="match status" value="1"/>
</dbReference>
<keyword evidence="3" id="KW-1185">Reference proteome</keyword>
<evidence type="ECO:0000256" key="1">
    <source>
        <dbReference type="RuleBase" id="RU000487"/>
    </source>
</evidence>
<dbReference type="InterPro" id="IPR004000">
    <property type="entry name" value="Actin"/>
</dbReference>
<proteinExistence type="inferred from homology"/>
<dbReference type="SUPFAM" id="SSF53067">
    <property type="entry name" value="Actin-like ATPase domain"/>
    <property type="match status" value="2"/>
</dbReference>
<reference evidence="2 3" key="1">
    <citation type="journal article" date="2018" name="PLoS ONE">
        <title>The draft genome of Kipferlia bialata reveals reductive genome evolution in fornicate parasites.</title>
        <authorList>
            <person name="Tanifuji G."/>
            <person name="Takabayashi S."/>
            <person name="Kume K."/>
            <person name="Takagi M."/>
            <person name="Nakayama T."/>
            <person name="Kamikawa R."/>
            <person name="Inagaki Y."/>
            <person name="Hashimoto T."/>
        </authorList>
    </citation>
    <scope>NUCLEOTIDE SEQUENCE [LARGE SCALE GENOMIC DNA]</scope>
    <source>
        <strain evidence="2">NY0173</strain>
    </source>
</reference>
<dbReference type="Pfam" id="PF00022">
    <property type="entry name" value="Actin"/>
    <property type="match status" value="1"/>
</dbReference>
<evidence type="ECO:0000313" key="2">
    <source>
        <dbReference type="EMBL" id="GIQ85971.1"/>
    </source>
</evidence>
<dbReference type="InterPro" id="IPR043129">
    <property type="entry name" value="ATPase_NBD"/>
</dbReference>
<name>A0A9K3D0R6_9EUKA</name>
<protein>
    <submittedName>
        <fullName evidence="2">Actin family protein</fullName>
    </submittedName>
</protein>